<sequence>MGNYLFKSDTLDFAVLPSEKIEGPLGLGFPDDEHLSNVEKETLIPALCMQHVRRNQCAKPWTGTDKFRNINISPVELAECSKKWHWASVALCRKHFDDSMKCSKKILSDPEFQEEMRKRYLELRATYRSTGIESKY</sequence>
<gene>
    <name evidence="1" type="ORF">HDID_LOCUS865</name>
</gene>
<reference evidence="1 2" key="2">
    <citation type="submission" date="2018-11" db="EMBL/GenBank/DDBJ databases">
        <authorList>
            <consortium name="Pathogen Informatics"/>
        </authorList>
    </citation>
    <scope>NUCLEOTIDE SEQUENCE [LARGE SCALE GENOMIC DNA]</scope>
</reference>
<name>A0A0R3S9E5_HYMDI</name>
<evidence type="ECO:0000313" key="2">
    <source>
        <dbReference type="Proteomes" id="UP000274504"/>
    </source>
</evidence>
<dbReference type="AlphaFoldDB" id="A0A0R3S9E5"/>
<dbReference type="EMBL" id="UYSG01000130">
    <property type="protein sequence ID" value="VDL18326.1"/>
    <property type="molecule type" value="Genomic_DNA"/>
</dbReference>
<protein>
    <submittedName>
        <fullName evidence="3">COX assembly mitochondrial protein</fullName>
    </submittedName>
</protein>
<evidence type="ECO:0000313" key="3">
    <source>
        <dbReference type="WBParaSite" id="HDID_0000086401-mRNA-1"/>
    </source>
</evidence>
<organism evidence="3">
    <name type="scientific">Hymenolepis diminuta</name>
    <name type="common">Rat tapeworm</name>
    <dbReference type="NCBI Taxonomy" id="6216"/>
    <lineage>
        <taxon>Eukaryota</taxon>
        <taxon>Metazoa</taxon>
        <taxon>Spiralia</taxon>
        <taxon>Lophotrochozoa</taxon>
        <taxon>Platyhelminthes</taxon>
        <taxon>Cestoda</taxon>
        <taxon>Eucestoda</taxon>
        <taxon>Cyclophyllidea</taxon>
        <taxon>Hymenolepididae</taxon>
        <taxon>Hymenolepis</taxon>
    </lineage>
</organism>
<proteinExistence type="predicted"/>
<dbReference type="OrthoDB" id="6224010at2759"/>
<dbReference type="WBParaSite" id="HDID_0000086401-mRNA-1">
    <property type="protein sequence ID" value="HDID_0000086401-mRNA-1"/>
    <property type="gene ID" value="HDID_0000086401"/>
</dbReference>
<reference evidence="3" key="1">
    <citation type="submission" date="2017-02" db="UniProtKB">
        <authorList>
            <consortium name="WormBaseParasite"/>
        </authorList>
    </citation>
    <scope>IDENTIFICATION</scope>
</reference>
<accession>A0A0R3S9E5</accession>
<evidence type="ECO:0000313" key="1">
    <source>
        <dbReference type="EMBL" id="VDL18326.1"/>
    </source>
</evidence>
<dbReference type="Proteomes" id="UP000274504">
    <property type="component" value="Unassembled WGS sequence"/>
</dbReference>